<name>A0A2P2PZX6_RHIMU</name>
<dbReference type="EMBL" id="GGEC01079808">
    <property type="protein sequence ID" value="MBX60292.1"/>
    <property type="molecule type" value="Transcribed_RNA"/>
</dbReference>
<dbReference type="AlphaFoldDB" id="A0A2P2PZX6"/>
<protein>
    <submittedName>
        <fullName evidence="1">Uncharacterized protein</fullName>
    </submittedName>
</protein>
<sequence length="24" mass="2944">MLEVTREILLTEKYYKHQSQMSLC</sequence>
<reference evidence="1" key="1">
    <citation type="submission" date="2018-02" db="EMBL/GenBank/DDBJ databases">
        <title>Rhizophora mucronata_Transcriptome.</title>
        <authorList>
            <person name="Meera S.P."/>
            <person name="Sreeshan A."/>
            <person name="Augustine A."/>
        </authorList>
    </citation>
    <scope>NUCLEOTIDE SEQUENCE</scope>
    <source>
        <tissue evidence="1">Leaf</tissue>
    </source>
</reference>
<proteinExistence type="predicted"/>
<accession>A0A2P2PZX6</accession>
<organism evidence="1">
    <name type="scientific">Rhizophora mucronata</name>
    <name type="common">Asiatic mangrove</name>
    <dbReference type="NCBI Taxonomy" id="61149"/>
    <lineage>
        <taxon>Eukaryota</taxon>
        <taxon>Viridiplantae</taxon>
        <taxon>Streptophyta</taxon>
        <taxon>Embryophyta</taxon>
        <taxon>Tracheophyta</taxon>
        <taxon>Spermatophyta</taxon>
        <taxon>Magnoliopsida</taxon>
        <taxon>eudicotyledons</taxon>
        <taxon>Gunneridae</taxon>
        <taxon>Pentapetalae</taxon>
        <taxon>rosids</taxon>
        <taxon>fabids</taxon>
        <taxon>Malpighiales</taxon>
        <taxon>Rhizophoraceae</taxon>
        <taxon>Rhizophora</taxon>
    </lineage>
</organism>
<evidence type="ECO:0000313" key="1">
    <source>
        <dbReference type="EMBL" id="MBX60292.1"/>
    </source>
</evidence>